<gene>
    <name evidence="1" type="ORF">PCASD_21900</name>
</gene>
<dbReference type="EMBL" id="PGCI01000835">
    <property type="protein sequence ID" value="PLW13978.1"/>
    <property type="molecule type" value="Genomic_DNA"/>
</dbReference>
<reference evidence="1 2" key="1">
    <citation type="submission" date="2017-11" db="EMBL/GenBank/DDBJ databases">
        <title>De novo assembly and phasing of dikaryotic genomes from two isolates of Puccinia coronata f. sp. avenae, the causal agent of oat crown rust.</title>
        <authorList>
            <person name="Miller M.E."/>
            <person name="Zhang Y."/>
            <person name="Omidvar V."/>
            <person name="Sperschneider J."/>
            <person name="Schwessinger B."/>
            <person name="Raley C."/>
            <person name="Palmer J.M."/>
            <person name="Garnica D."/>
            <person name="Upadhyaya N."/>
            <person name="Rathjen J."/>
            <person name="Taylor J.M."/>
            <person name="Park R.F."/>
            <person name="Dodds P.N."/>
            <person name="Hirsch C.D."/>
            <person name="Kianian S.F."/>
            <person name="Figueroa M."/>
        </authorList>
    </citation>
    <scope>NUCLEOTIDE SEQUENCE [LARGE SCALE GENOMIC DNA]</scope>
    <source>
        <strain evidence="1">12SD80</strain>
    </source>
</reference>
<organism evidence="1 2">
    <name type="scientific">Puccinia coronata f. sp. avenae</name>
    <dbReference type="NCBI Taxonomy" id="200324"/>
    <lineage>
        <taxon>Eukaryota</taxon>
        <taxon>Fungi</taxon>
        <taxon>Dikarya</taxon>
        <taxon>Basidiomycota</taxon>
        <taxon>Pucciniomycotina</taxon>
        <taxon>Pucciniomycetes</taxon>
        <taxon>Pucciniales</taxon>
        <taxon>Pucciniaceae</taxon>
        <taxon>Puccinia</taxon>
    </lineage>
</organism>
<proteinExistence type="predicted"/>
<dbReference type="Gene3D" id="1.20.5.170">
    <property type="match status" value="1"/>
</dbReference>
<name>A0A2N5SL57_9BASI</name>
<protein>
    <submittedName>
        <fullName evidence="1">Uncharacterized protein</fullName>
    </submittedName>
</protein>
<dbReference type="Proteomes" id="UP000235392">
    <property type="component" value="Unassembled WGS sequence"/>
</dbReference>
<sequence>MACSFASLQTEVADLKGDVAVFKADVVVLKADVASISSHLATIATSIQSMQAALTRISQAAAIKINIYLQCNPNSSTTNFYLAFNHSPITPSEH</sequence>
<evidence type="ECO:0000313" key="2">
    <source>
        <dbReference type="Proteomes" id="UP000235392"/>
    </source>
</evidence>
<dbReference type="AlphaFoldDB" id="A0A2N5SL57"/>
<accession>A0A2N5SL57</accession>
<comment type="caution">
    <text evidence="1">The sequence shown here is derived from an EMBL/GenBank/DDBJ whole genome shotgun (WGS) entry which is preliminary data.</text>
</comment>
<evidence type="ECO:0000313" key="1">
    <source>
        <dbReference type="EMBL" id="PLW13978.1"/>
    </source>
</evidence>